<organism evidence="2 3">
    <name type="scientific">Sinimarinibacterium flocculans</name>
    <dbReference type="NCBI Taxonomy" id="985250"/>
    <lineage>
        <taxon>Bacteria</taxon>
        <taxon>Pseudomonadati</taxon>
        <taxon>Pseudomonadota</taxon>
        <taxon>Gammaproteobacteria</taxon>
        <taxon>Nevskiales</taxon>
        <taxon>Nevskiaceae</taxon>
        <taxon>Sinimarinibacterium</taxon>
    </lineage>
</organism>
<evidence type="ECO:0000313" key="2">
    <source>
        <dbReference type="EMBL" id="PXV66659.1"/>
    </source>
</evidence>
<dbReference type="SUPFAM" id="SSF54909">
    <property type="entry name" value="Dimeric alpha+beta barrel"/>
    <property type="match status" value="1"/>
</dbReference>
<feature type="domain" description="ABM" evidence="1">
    <location>
        <begin position="1"/>
        <end position="72"/>
    </location>
</feature>
<dbReference type="AlphaFoldDB" id="A0A318EF65"/>
<dbReference type="EMBL" id="QICN01000007">
    <property type="protein sequence ID" value="PXV66659.1"/>
    <property type="molecule type" value="Genomic_DNA"/>
</dbReference>
<dbReference type="GO" id="GO:0004497">
    <property type="term" value="F:monooxygenase activity"/>
    <property type="evidence" value="ECO:0007669"/>
    <property type="project" value="UniProtKB-KW"/>
</dbReference>
<dbReference type="OrthoDB" id="9797060at2"/>
<dbReference type="InterPro" id="IPR052936">
    <property type="entry name" value="Jasmonate_Hydroxylase-like"/>
</dbReference>
<comment type="caution">
    <text evidence="2">The sequence shown here is derived from an EMBL/GenBank/DDBJ whole genome shotgun (WGS) entry which is preliminary data.</text>
</comment>
<dbReference type="InterPro" id="IPR011008">
    <property type="entry name" value="Dimeric_a/b-barrel"/>
</dbReference>
<evidence type="ECO:0000259" key="1">
    <source>
        <dbReference type="Pfam" id="PF03992"/>
    </source>
</evidence>
<protein>
    <submittedName>
        <fullName evidence="2">Heme-degrading monooxygenase HmoA</fullName>
    </submittedName>
</protein>
<dbReference type="PANTHER" id="PTHR37811">
    <property type="entry name" value="BLL5343 PROTEIN"/>
    <property type="match status" value="1"/>
</dbReference>
<dbReference type="RefSeq" id="WP_110265775.1">
    <property type="nucleotide sequence ID" value="NZ_CAKZQT010000033.1"/>
</dbReference>
<sequence>MVVVIFKARIRALDADYAATAQAMRQLAIEQFNCIAFEAVTEGDSEIALSYWHSEDDIRAWKQHPAHLAAQRQGRERWYASYSVEVARIERHYAT</sequence>
<proteinExistence type="predicted"/>
<dbReference type="Proteomes" id="UP000248330">
    <property type="component" value="Unassembled WGS sequence"/>
</dbReference>
<dbReference type="Pfam" id="PF03992">
    <property type="entry name" value="ABM"/>
    <property type="match status" value="1"/>
</dbReference>
<keyword evidence="3" id="KW-1185">Reference proteome</keyword>
<keyword evidence="2" id="KW-0560">Oxidoreductase</keyword>
<dbReference type="PANTHER" id="PTHR37811:SF2">
    <property type="entry name" value="ABM DOMAIN-CONTAINING PROTEIN"/>
    <property type="match status" value="1"/>
</dbReference>
<dbReference type="Gene3D" id="3.30.70.100">
    <property type="match status" value="1"/>
</dbReference>
<reference evidence="2 3" key="1">
    <citation type="submission" date="2018-04" db="EMBL/GenBank/DDBJ databases">
        <title>Genomic Encyclopedia of Type Strains, Phase IV (KMG-IV): sequencing the most valuable type-strain genomes for metagenomic binning, comparative biology and taxonomic classification.</title>
        <authorList>
            <person name="Goeker M."/>
        </authorList>
    </citation>
    <scope>NUCLEOTIDE SEQUENCE [LARGE SCALE GENOMIC DNA]</scope>
    <source>
        <strain evidence="2 3">DSM 104150</strain>
    </source>
</reference>
<accession>A0A318EF65</accession>
<name>A0A318EF65_9GAMM</name>
<evidence type="ECO:0000313" key="3">
    <source>
        <dbReference type="Proteomes" id="UP000248330"/>
    </source>
</evidence>
<dbReference type="InterPro" id="IPR007138">
    <property type="entry name" value="ABM_dom"/>
</dbReference>
<gene>
    <name evidence="2" type="ORF">C8D93_107224</name>
</gene>
<keyword evidence="2" id="KW-0503">Monooxygenase</keyword>